<dbReference type="EMBL" id="CAJJDN010000244">
    <property type="protein sequence ID" value="CAD8129772.1"/>
    <property type="molecule type" value="Genomic_DNA"/>
</dbReference>
<evidence type="ECO:0000313" key="2">
    <source>
        <dbReference type="Proteomes" id="UP000692954"/>
    </source>
</evidence>
<sequence>MLNQRKQLFYQQQIIKFEQFQQFAVNLEQLGDSINQQAIEQNEKIYMGIFKNLQKQLLRTELKID</sequence>
<evidence type="ECO:0000313" key="1">
    <source>
        <dbReference type="EMBL" id="CAD8129772.1"/>
    </source>
</evidence>
<dbReference type="Proteomes" id="UP000692954">
    <property type="component" value="Unassembled WGS sequence"/>
</dbReference>
<name>A0A8S1RR55_9CILI</name>
<comment type="caution">
    <text evidence="1">The sequence shown here is derived from an EMBL/GenBank/DDBJ whole genome shotgun (WGS) entry which is preliminary data.</text>
</comment>
<dbReference type="AlphaFoldDB" id="A0A8S1RR55"/>
<proteinExistence type="predicted"/>
<accession>A0A8S1RR55</accession>
<protein>
    <submittedName>
        <fullName evidence="1">Uncharacterized protein</fullName>
    </submittedName>
</protein>
<reference evidence="1" key="1">
    <citation type="submission" date="2021-01" db="EMBL/GenBank/DDBJ databases">
        <authorList>
            <consortium name="Genoscope - CEA"/>
            <person name="William W."/>
        </authorList>
    </citation>
    <scope>NUCLEOTIDE SEQUENCE</scope>
</reference>
<gene>
    <name evidence="1" type="ORF">PSON_ATCC_30995.1.T2440003</name>
</gene>
<organism evidence="1 2">
    <name type="scientific">Paramecium sonneborni</name>
    <dbReference type="NCBI Taxonomy" id="65129"/>
    <lineage>
        <taxon>Eukaryota</taxon>
        <taxon>Sar</taxon>
        <taxon>Alveolata</taxon>
        <taxon>Ciliophora</taxon>
        <taxon>Intramacronucleata</taxon>
        <taxon>Oligohymenophorea</taxon>
        <taxon>Peniculida</taxon>
        <taxon>Parameciidae</taxon>
        <taxon>Paramecium</taxon>
    </lineage>
</organism>
<keyword evidence="2" id="KW-1185">Reference proteome</keyword>